<evidence type="ECO:0000256" key="5">
    <source>
        <dbReference type="ARBA" id="ARBA00023015"/>
    </source>
</evidence>
<evidence type="ECO:0000259" key="10">
    <source>
        <dbReference type="SMART" id="SM00717"/>
    </source>
</evidence>
<feature type="region of interest" description="Disordered" evidence="9">
    <location>
        <begin position="339"/>
        <end position="359"/>
    </location>
</feature>
<evidence type="ECO:0000313" key="12">
    <source>
        <dbReference type="Proteomes" id="UP001648503"/>
    </source>
</evidence>
<evidence type="ECO:0000256" key="4">
    <source>
        <dbReference type="ARBA" id="ARBA00022853"/>
    </source>
</evidence>
<dbReference type="Pfam" id="PF16282">
    <property type="entry name" value="SANT_DAMP1_like"/>
    <property type="match status" value="1"/>
</dbReference>
<dbReference type="Proteomes" id="UP001648503">
    <property type="component" value="Unassembled WGS sequence"/>
</dbReference>
<sequence length="515" mass="57403">MCPQEQSSATRTATPPLGLGPLSSGAAMDTVAMTKNTSCSSGQGLQGPHRRPAVEGESRPLARSASRTIATSSLSAPPSVPGTSDALVEFMLPTLQVPTGLCNAGVGIDELQSLQGPHGSTLEANILALTGGMPPLIQTRRLSTATNKPCRRWRWQPFTNSARNDQLTLYHWSADSDASDSLFAAQGVKPPIMTYTDEEYESFLQDPSWTKEETDQLFALCVEFELRFFVIADRFEYVISRSIEDMKDRYYSVSRTLVLARHGAQDAQSKLLSSKFSYDKPREVERKRLLEKLFSRTPAQIQEEEIIMLELKRRSLNEGRWFKDRESILRSLMNNELPVQQASSTPLPPSVTDTKKKRRSIRGDEALISTPTSVDAVKNIRRDRAVEESPLRKEKVPSGVHLRSTRYTTIKVSLQAKVTAMLAEYGISVFPSMPTSAVCAKFEDIRQAIVSMIEGKRLLDRIEHEHKVTLIRKTTLKDGLEGNVKPAVAAPPLFPQKRPLMSPPTLLRDNKRPRN</sequence>
<evidence type="ECO:0000256" key="7">
    <source>
        <dbReference type="ARBA" id="ARBA00023242"/>
    </source>
</evidence>
<feature type="region of interest" description="Disordered" evidence="9">
    <location>
        <begin position="1"/>
        <end position="81"/>
    </location>
</feature>
<dbReference type="SMART" id="SM00717">
    <property type="entry name" value="SANT"/>
    <property type="match status" value="1"/>
</dbReference>
<dbReference type="PANTHER" id="PTHR12855:SF10">
    <property type="entry name" value="DNA METHYLTRANSFERASE 1-ASSOCIATED PROTEIN 1"/>
    <property type="match status" value="1"/>
</dbReference>
<feature type="region of interest" description="Disordered" evidence="9">
    <location>
        <begin position="487"/>
        <end position="515"/>
    </location>
</feature>
<organism evidence="11 12">
    <name type="scientific">Batrachochytrium salamandrivorans</name>
    <dbReference type="NCBI Taxonomy" id="1357716"/>
    <lineage>
        <taxon>Eukaryota</taxon>
        <taxon>Fungi</taxon>
        <taxon>Fungi incertae sedis</taxon>
        <taxon>Chytridiomycota</taxon>
        <taxon>Chytridiomycota incertae sedis</taxon>
        <taxon>Chytridiomycetes</taxon>
        <taxon>Rhizophydiales</taxon>
        <taxon>Rhizophydiales incertae sedis</taxon>
        <taxon>Batrachochytrium</taxon>
    </lineage>
</organism>
<evidence type="ECO:0000256" key="2">
    <source>
        <dbReference type="ARBA" id="ARBA00006918"/>
    </source>
</evidence>
<accession>A0ABQ8F6V1</accession>
<dbReference type="PANTHER" id="PTHR12855">
    <property type="entry name" value="DNA METHYLTRANSFERASE 1-ASSOCIATED PROTEIN 1 FAMILY MEMBER"/>
    <property type="match status" value="1"/>
</dbReference>
<comment type="similarity">
    <text evidence="2">Belongs to the SWC4 family.</text>
</comment>
<feature type="compositionally biased region" description="Polar residues" evidence="9">
    <location>
        <begin position="33"/>
        <end position="43"/>
    </location>
</feature>
<comment type="subcellular location">
    <subcellularLocation>
        <location evidence="1">Nucleus</location>
    </subcellularLocation>
</comment>
<feature type="compositionally biased region" description="Low complexity" evidence="9">
    <location>
        <begin position="61"/>
        <end position="76"/>
    </location>
</feature>
<keyword evidence="4" id="KW-0156">Chromatin regulator</keyword>
<dbReference type="InterPro" id="IPR027109">
    <property type="entry name" value="Swc4/Dmap1"/>
</dbReference>
<comment type="function">
    <text evidence="8">Component of the SWR1 complex which mediates the ATP-dependent exchange of histone H2A for the H2A variant HZT1 leading to transcriptional regulation of selected genes by chromatin remodeling. Component of the NuA4 histone acetyltransferase complex which is involved in transcriptional activation of selected genes principally by acetylation of nucleosomal histone H4 and H2A. The NuA4 complex is also involved in DNA repair.</text>
</comment>
<proteinExistence type="inferred from homology"/>
<keyword evidence="5" id="KW-0805">Transcription regulation</keyword>
<comment type="caution">
    <text evidence="11">The sequence shown here is derived from an EMBL/GenBank/DDBJ whole genome shotgun (WGS) entry which is preliminary data.</text>
</comment>
<evidence type="ECO:0000256" key="6">
    <source>
        <dbReference type="ARBA" id="ARBA00023163"/>
    </source>
</evidence>
<dbReference type="EMBL" id="JAFCIX010000357">
    <property type="protein sequence ID" value="KAH6593256.1"/>
    <property type="molecule type" value="Genomic_DNA"/>
</dbReference>
<evidence type="ECO:0000256" key="8">
    <source>
        <dbReference type="ARBA" id="ARBA00025264"/>
    </source>
</evidence>
<dbReference type="InterPro" id="IPR001005">
    <property type="entry name" value="SANT/Myb"/>
</dbReference>
<keyword evidence="12" id="KW-1185">Reference proteome</keyword>
<name>A0ABQ8F6V1_9FUNG</name>
<gene>
    <name evidence="11" type="ORF">BASA50_007462</name>
</gene>
<dbReference type="Gene3D" id="1.10.10.60">
    <property type="entry name" value="Homeodomain-like"/>
    <property type="match status" value="1"/>
</dbReference>
<keyword evidence="7" id="KW-0539">Nucleus</keyword>
<feature type="compositionally biased region" description="Polar residues" evidence="9">
    <location>
        <begin position="1"/>
        <end position="13"/>
    </location>
</feature>
<dbReference type="InterPro" id="IPR032563">
    <property type="entry name" value="DAMP1_SANT-like"/>
</dbReference>
<protein>
    <recommendedName>
        <fullName evidence="3">SWR1-complex protein 4</fullName>
    </recommendedName>
</protein>
<evidence type="ECO:0000256" key="9">
    <source>
        <dbReference type="SAM" id="MobiDB-lite"/>
    </source>
</evidence>
<feature type="domain" description="Myb-like" evidence="10">
    <location>
        <begin position="205"/>
        <end position="256"/>
    </location>
</feature>
<evidence type="ECO:0000313" key="11">
    <source>
        <dbReference type="EMBL" id="KAH6593256.1"/>
    </source>
</evidence>
<reference evidence="11 12" key="1">
    <citation type="submission" date="2021-02" db="EMBL/GenBank/DDBJ databases">
        <title>Variation within the Batrachochytrium salamandrivorans European outbreak.</title>
        <authorList>
            <person name="Kelly M."/>
            <person name="Pasmans F."/>
            <person name="Shea T.P."/>
            <person name="Munoz J.F."/>
            <person name="Carranza S."/>
            <person name="Cuomo C.A."/>
            <person name="Martel A."/>
        </authorList>
    </citation>
    <scope>NUCLEOTIDE SEQUENCE [LARGE SCALE GENOMIC DNA]</scope>
    <source>
        <strain evidence="11 12">AMFP18/2</strain>
    </source>
</reference>
<keyword evidence="6" id="KW-0804">Transcription</keyword>
<evidence type="ECO:0000256" key="3">
    <source>
        <dbReference type="ARBA" id="ARBA00019132"/>
    </source>
</evidence>
<evidence type="ECO:0000256" key="1">
    <source>
        <dbReference type="ARBA" id="ARBA00004123"/>
    </source>
</evidence>